<organism evidence="1 2">
    <name type="scientific">Stigmatella erecta</name>
    <dbReference type="NCBI Taxonomy" id="83460"/>
    <lineage>
        <taxon>Bacteria</taxon>
        <taxon>Pseudomonadati</taxon>
        <taxon>Myxococcota</taxon>
        <taxon>Myxococcia</taxon>
        <taxon>Myxococcales</taxon>
        <taxon>Cystobacterineae</taxon>
        <taxon>Archangiaceae</taxon>
        <taxon>Stigmatella</taxon>
    </lineage>
</organism>
<gene>
    <name evidence="1" type="ORF">SAMN05443639_103474</name>
</gene>
<sequence length="43" mass="4951">MDIQKNAEARASAEHLFRPGFAALRQDIKDFVERCIDSEEVRS</sequence>
<evidence type="ECO:0000313" key="2">
    <source>
        <dbReference type="Proteomes" id="UP000199181"/>
    </source>
</evidence>
<dbReference type="Proteomes" id="UP000199181">
    <property type="component" value="Unassembled WGS sequence"/>
</dbReference>
<dbReference type="RefSeq" id="WP_281247979.1">
    <property type="nucleotide sequence ID" value="NZ_FOIJ01000003.1"/>
</dbReference>
<proteinExistence type="predicted"/>
<dbReference type="AlphaFoldDB" id="A0A1I0FPA4"/>
<reference evidence="2" key="1">
    <citation type="submission" date="2016-10" db="EMBL/GenBank/DDBJ databases">
        <authorList>
            <person name="Varghese N."/>
            <person name="Submissions S."/>
        </authorList>
    </citation>
    <scope>NUCLEOTIDE SEQUENCE [LARGE SCALE GENOMIC DNA]</scope>
    <source>
        <strain evidence="2">DSM 16858</strain>
    </source>
</reference>
<name>A0A1I0FPA4_9BACT</name>
<protein>
    <submittedName>
        <fullName evidence="1">Uncharacterized protein</fullName>
    </submittedName>
</protein>
<accession>A0A1I0FPA4</accession>
<dbReference type="EMBL" id="FOIJ01000003">
    <property type="protein sequence ID" value="SET59407.1"/>
    <property type="molecule type" value="Genomic_DNA"/>
</dbReference>
<keyword evidence="2" id="KW-1185">Reference proteome</keyword>
<evidence type="ECO:0000313" key="1">
    <source>
        <dbReference type="EMBL" id="SET59407.1"/>
    </source>
</evidence>